<dbReference type="EMBL" id="CM044706">
    <property type="protein sequence ID" value="KAI5658590.1"/>
    <property type="molecule type" value="Genomic_DNA"/>
</dbReference>
<evidence type="ECO:0000313" key="1">
    <source>
        <dbReference type="EMBL" id="KAI5658590.1"/>
    </source>
</evidence>
<name>A0ACC0ADZ4_CATRO</name>
<proteinExistence type="predicted"/>
<comment type="caution">
    <text evidence="1">The sequence shown here is derived from an EMBL/GenBank/DDBJ whole genome shotgun (WGS) entry which is preliminary data.</text>
</comment>
<evidence type="ECO:0000313" key="2">
    <source>
        <dbReference type="Proteomes" id="UP001060085"/>
    </source>
</evidence>
<gene>
    <name evidence="1" type="ORF">M9H77_27383</name>
</gene>
<accession>A0ACC0ADZ4</accession>
<reference evidence="2" key="1">
    <citation type="journal article" date="2023" name="Nat. Plants">
        <title>Single-cell RNA sequencing provides a high-resolution roadmap for understanding the multicellular compartmentation of specialized metabolism.</title>
        <authorList>
            <person name="Sun S."/>
            <person name="Shen X."/>
            <person name="Li Y."/>
            <person name="Li Y."/>
            <person name="Wang S."/>
            <person name="Li R."/>
            <person name="Zhang H."/>
            <person name="Shen G."/>
            <person name="Guo B."/>
            <person name="Wei J."/>
            <person name="Xu J."/>
            <person name="St-Pierre B."/>
            <person name="Chen S."/>
            <person name="Sun C."/>
        </authorList>
    </citation>
    <scope>NUCLEOTIDE SEQUENCE [LARGE SCALE GENOMIC DNA]</scope>
</reference>
<protein>
    <submittedName>
        <fullName evidence="1">Uncharacterized protein</fullName>
    </submittedName>
</protein>
<keyword evidence="2" id="KW-1185">Reference proteome</keyword>
<organism evidence="1 2">
    <name type="scientific">Catharanthus roseus</name>
    <name type="common">Madagascar periwinkle</name>
    <name type="synonym">Vinca rosea</name>
    <dbReference type="NCBI Taxonomy" id="4058"/>
    <lineage>
        <taxon>Eukaryota</taxon>
        <taxon>Viridiplantae</taxon>
        <taxon>Streptophyta</taxon>
        <taxon>Embryophyta</taxon>
        <taxon>Tracheophyta</taxon>
        <taxon>Spermatophyta</taxon>
        <taxon>Magnoliopsida</taxon>
        <taxon>eudicotyledons</taxon>
        <taxon>Gunneridae</taxon>
        <taxon>Pentapetalae</taxon>
        <taxon>asterids</taxon>
        <taxon>lamiids</taxon>
        <taxon>Gentianales</taxon>
        <taxon>Apocynaceae</taxon>
        <taxon>Rauvolfioideae</taxon>
        <taxon>Vinceae</taxon>
        <taxon>Catharanthinae</taxon>
        <taxon>Catharanthus</taxon>
    </lineage>
</organism>
<sequence>MRTSGIEGVERRLLHLLHGRKTRNHLTEIHAHFLRHHLHHSNKLLSHFVSVCGTLNKMLYADLIFKQFEHPNILLFNSMIKGYSLCGPFEKSIQLFATMRSRGIWPDEFTLAPLLKASANLRDLKLGGEIHKAVLVLGFERFGSMRVGVVELYASCEKMEDARQVFDEMIHRDVIIWNLMVRGYCKCGNVEMGYNLFKQMKERSVISWNTMISCLAQSGRAKEASGLFREMRDGGVEPDEATLVSILPVCARLGEVDVGRWIHSKAESSGLFRDFVSVGNALVDFYSKCGYLETAFVVFRDMPKRNVVSWNALIAGLAFNGKGELGVGLFEDMVKEGAKPNGSTFVSVLACCVHEGLLEKGRDLFGAMNIKHGVKPKLEHYGCMVDLFGRSGCLKEAFDLIETMPMKPNAALWGALLSACRTHGDMVLAEYAVKELISLEPWNSGNYVLLSNIYAERGDWDEVEKVRVLMKENSVKKYPGHSLIG</sequence>
<dbReference type="Proteomes" id="UP001060085">
    <property type="component" value="Linkage Group LG06"/>
</dbReference>